<dbReference type="EMBL" id="AWWV01008691">
    <property type="protein sequence ID" value="OMO89460.1"/>
    <property type="molecule type" value="Genomic_DNA"/>
</dbReference>
<evidence type="ECO:0000313" key="2">
    <source>
        <dbReference type="EMBL" id="OMO89460.1"/>
    </source>
</evidence>
<evidence type="ECO:0000313" key="3">
    <source>
        <dbReference type="Proteomes" id="UP000188268"/>
    </source>
</evidence>
<comment type="caution">
    <text evidence="2">The sequence shown here is derived from an EMBL/GenBank/DDBJ whole genome shotgun (WGS) entry which is preliminary data.</text>
</comment>
<reference evidence="2 3" key="1">
    <citation type="submission" date="2013-09" db="EMBL/GenBank/DDBJ databases">
        <title>Corchorus capsularis genome sequencing.</title>
        <authorList>
            <person name="Alam M."/>
            <person name="Haque M.S."/>
            <person name="Islam M.S."/>
            <person name="Emdad E.M."/>
            <person name="Islam M.M."/>
            <person name="Ahmed B."/>
            <person name="Halim A."/>
            <person name="Hossen Q.M.M."/>
            <person name="Hossain M.Z."/>
            <person name="Ahmed R."/>
            <person name="Khan M.M."/>
            <person name="Islam R."/>
            <person name="Rashid M.M."/>
            <person name="Khan S.A."/>
            <person name="Rahman M.S."/>
            <person name="Alam M."/>
        </authorList>
    </citation>
    <scope>NUCLEOTIDE SEQUENCE [LARGE SCALE GENOMIC DNA]</scope>
    <source>
        <strain evidence="3">cv. CVL-1</strain>
        <tissue evidence="2">Whole seedling</tissue>
    </source>
</reference>
<evidence type="ECO:0000256" key="1">
    <source>
        <dbReference type="SAM" id="MobiDB-lite"/>
    </source>
</evidence>
<gene>
    <name evidence="2" type="ORF">CCACVL1_07817</name>
</gene>
<protein>
    <submittedName>
        <fullName evidence="2">Uncharacterized protein</fullName>
    </submittedName>
</protein>
<name>A0A1R3J3T1_COCAP</name>
<sequence length="28" mass="2726">MGASPTDTDFGSDPIPIFKSSAAPGSDG</sequence>
<dbReference type="Proteomes" id="UP000188268">
    <property type="component" value="Unassembled WGS sequence"/>
</dbReference>
<dbReference type="Gramene" id="OMO89460">
    <property type="protein sequence ID" value="OMO89460"/>
    <property type="gene ID" value="CCACVL1_07817"/>
</dbReference>
<proteinExistence type="predicted"/>
<dbReference type="AlphaFoldDB" id="A0A1R3J3T1"/>
<organism evidence="2 3">
    <name type="scientific">Corchorus capsularis</name>
    <name type="common">Jute</name>
    <dbReference type="NCBI Taxonomy" id="210143"/>
    <lineage>
        <taxon>Eukaryota</taxon>
        <taxon>Viridiplantae</taxon>
        <taxon>Streptophyta</taxon>
        <taxon>Embryophyta</taxon>
        <taxon>Tracheophyta</taxon>
        <taxon>Spermatophyta</taxon>
        <taxon>Magnoliopsida</taxon>
        <taxon>eudicotyledons</taxon>
        <taxon>Gunneridae</taxon>
        <taxon>Pentapetalae</taxon>
        <taxon>rosids</taxon>
        <taxon>malvids</taxon>
        <taxon>Malvales</taxon>
        <taxon>Malvaceae</taxon>
        <taxon>Grewioideae</taxon>
        <taxon>Apeibeae</taxon>
        <taxon>Corchorus</taxon>
    </lineage>
</organism>
<keyword evidence="3" id="KW-1185">Reference proteome</keyword>
<accession>A0A1R3J3T1</accession>
<feature type="region of interest" description="Disordered" evidence="1">
    <location>
        <begin position="1"/>
        <end position="28"/>
    </location>
</feature>